<evidence type="ECO:0000313" key="2">
    <source>
        <dbReference type="Proteomes" id="UP000814128"/>
    </source>
</evidence>
<comment type="caution">
    <text evidence="1">The sequence shown here is derived from an EMBL/GenBank/DDBJ whole genome shotgun (WGS) entry which is preliminary data.</text>
</comment>
<proteinExistence type="predicted"/>
<accession>A0ACB8QI46</accession>
<reference evidence="1" key="2">
    <citation type="journal article" date="2022" name="New Phytol.">
        <title>Evolutionary transition to the ectomycorrhizal habit in the genomes of a hyperdiverse lineage of mushroom-forming fungi.</title>
        <authorList>
            <person name="Looney B."/>
            <person name="Miyauchi S."/>
            <person name="Morin E."/>
            <person name="Drula E."/>
            <person name="Courty P.E."/>
            <person name="Kohler A."/>
            <person name="Kuo A."/>
            <person name="LaButti K."/>
            <person name="Pangilinan J."/>
            <person name="Lipzen A."/>
            <person name="Riley R."/>
            <person name="Andreopoulos W."/>
            <person name="He G."/>
            <person name="Johnson J."/>
            <person name="Nolan M."/>
            <person name="Tritt A."/>
            <person name="Barry K.W."/>
            <person name="Grigoriev I.V."/>
            <person name="Nagy L.G."/>
            <person name="Hibbett D."/>
            <person name="Henrissat B."/>
            <person name="Matheny P.B."/>
            <person name="Labbe J."/>
            <person name="Martin F.M."/>
        </authorList>
    </citation>
    <scope>NUCLEOTIDE SEQUENCE</scope>
    <source>
        <strain evidence="1">EC-137</strain>
    </source>
</reference>
<dbReference type="EMBL" id="MU273598">
    <property type="protein sequence ID" value="KAI0030981.1"/>
    <property type="molecule type" value="Genomic_DNA"/>
</dbReference>
<sequence length="233" mass="26001">MSTTPRWFVALKKAVSEHDKSSLFQLATVDVHGRPHVRSMINRDFLTHAAHPELPLLVSSTDARTPKTRELAHADAVELCWWIDGSRDQFRVAGRARVVPDPELGSPSPLPAPGDCPGLAAHDADGFDWEAKRRALFDAVSEHMRASWCRPPPGSVLPGGYEEMDKWPTQVKRPSDESATDEERALTAEALRNYALVVVEPLQVDWVEMGVVPNRRTLFTRVGEAWKEEVIVP</sequence>
<dbReference type="Proteomes" id="UP000814128">
    <property type="component" value="Unassembled WGS sequence"/>
</dbReference>
<protein>
    <submittedName>
        <fullName evidence="1">Uncharacterized protein</fullName>
    </submittedName>
</protein>
<keyword evidence="2" id="KW-1185">Reference proteome</keyword>
<evidence type="ECO:0000313" key="1">
    <source>
        <dbReference type="EMBL" id="KAI0030981.1"/>
    </source>
</evidence>
<gene>
    <name evidence="1" type="ORF">K488DRAFT_87279</name>
</gene>
<reference evidence="1" key="1">
    <citation type="submission" date="2021-02" db="EMBL/GenBank/DDBJ databases">
        <authorList>
            <consortium name="DOE Joint Genome Institute"/>
            <person name="Ahrendt S."/>
            <person name="Looney B.P."/>
            <person name="Miyauchi S."/>
            <person name="Morin E."/>
            <person name="Drula E."/>
            <person name="Courty P.E."/>
            <person name="Chicoki N."/>
            <person name="Fauchery L."/>
            <person name="Kohler A."/>
            <person name="Kuo A."/>
            <person name="Labutti K."/>
            <person name="Pangilinan J."/>
            <person name="Lipzen A."/>
            <person name="Riley R."/>
            <person name="Andreopoulos W."/>
            <person name="He G."/>
            <person name="Johnson J."/>
            <person name="Barry K.W."/>
            <person name="Grigoriev I.V."/>
            <person name="Nagy L."/>
            <person name="Hibbett D."/>
            <person name="Henrissat B."/>
            <person name="Matheny P.B."/>
            <person name="Labbe J."/>
            <person name="Martin F."/>
        </authorList>
    </citation>
    <scope>NUCLEOTIDE SEQUENCE</scope>
    <source>
        <strain evidence="1">EC-137</strain>
    </source>
</reference>
<name>A0ACB8QI46_9AGAM</name>
<organism evidence="1 2">
    <name type="scientific">Vararia minispora EC-137</name>
    <dbReference type="NCBI Taxonomy" id="1314806"/>
    <lineage>
        <taxon>Eukaryota</taxon>
        <taxon>Fungi</taxon>
        <taxon>Dikarya</taxon>
        <taxon>Basidiomycota</taxon>
        <taxon>Agaricomycotina</taxon>
        <taxon>Agaricomycetes</taxon>
        <taxon>Russulales</taxon>
        <taxon>Lachnocladiaceae</taxon>
        <taxon>Vararia</taxon>
    </lineage>
</organism>